<comment type="caution">
    <text evidence="2">The sequence shown here is derived from an EMBL/GenBank/DDBJ whole genome shotgun (WGS) entry which is preliminary data.</text>
</comment>
<sequence length="107" mass="12998">MIYELRIYTMHEGKMQAIHDRFSQATLEIFEKHGMRVTQFWEDIEPENNRIFYVMEFPDMETRNQQFEKFQADPEWQRVKADSEKDGPIVKKLESIFLKNVPYFTGK</sequence>
<dbReference type="Proteomes" id="UP001139179">
    <property type="component" value="Unassembled WGS sequence"/>
</dbReference>
<evidence type="ECO:0000259" key="1">
    <source>
        <dbReference type="Pfam" id="PF07978"/>
    </source>
</evidence>
<gene>
    <name evidence="2" type="ORF">M3202_17865</name>
</gene>
<protein>
    <submittedName>
        <fullName evidence="2">NIPSNAP family protein</fullName>
    </submittedName>
</protein>
<dbReference type="SUPFAM" id="SSF54909">
    <property type="entry name" value="Dimeric alpha+beta barrel"/>
    <property type="match status" value="1"/>
</dbReference>
<dbReference type="InterPro" id="IPR012577">
    <property type="entry name" value="NIPSNAP"/>
</dbReference>
<dbReference type="AlphaFoldDB" id="A0A9X2IQ57"/>
<dbReference type="Pfam" id="PF07978">
    <property type="entry name" value="NIPSNAP"/>
    <property type="match status" value="1"/>
</dbReference>
<reference evidence="2" key="1">
    <citation type="submission" date="2022-05" db="EMBL/GenBank/DDBJ databases">
        <title>Comparative Genomics of Spacecraft Associated Microbes.</title>
        <authorList>
            <person name="Tran M.T."/>
            <person name="Wright A."/>
            <person name="Seuylemezian A."/>
            <person name="Eisen J."/>
            <person name="Coil D."/>
        </authorList>
    </citation>
    <scope>NUCLEOTIDE SEQUENCE</scope>
    <source>
        <strain evidence="2">214.1.1</strain>
    </source>
</reference>
<feature type="domain" description="NIPSNAP" evidence="1">
    <location>
        <begin position="3"/>
        <end position="103"/>
    </location>
</feature>
<organism evidence="2 3">
    <name type="scientific">Halalkalibacter oceani</name>
    <dbReference type="NCBI Taxonomy" id="1653776"/>
    <lineage>
        <taxon>Bacteria</taxon>
        <taxon>Bacillati</taxon>
        <taxon>Bacillota</taxon>
        <taxon>Bacilli</taxon>
        <taxon>Bacillales</taxon>
        <taxon>Bacillaceae</taxon>
        <taxon>Halalkalibacter</taxon>
    </lineage>
</organism>
<dbReference type="EMBL" id="JAMBOL010000024">
    <property type="protein sequence ID" value="MCM3715925.1"/>
    <property type="molecule type" value="Genomic_DNA"/>
</dbReference>
<name>A0A9X2IQ57_9BACI</name>
<dbReference type="RefSeq" id="WP_251224617.1">
    <property type="nucleotide sequence ID" value="NZ_JAMBOL010000024.1"/>
</dbReference>
<proteinExistence type="predicted"/>
<accession>A0A9X2IQ57</accession>
<dbReference type="InterPro" id="IPR011008">
    <property type="entry name" value="Dimeric_a/b-barrel"/>
</dbReference>
<evidence type="ECO:0000313" key="2">
    <source>
        <dbReference type="EMBL" id="MCM3715925.1"/>
    </source>
</evidence>
<dbReference type="Gene3D" id="3.30.70.100">
    <property type="match status" value="1"/>
</dbReference>
<evidence type="ECO:0000313" key="3">
    <source>
        <dbReference type="Proteomes" id="UP001139179"/>
    </source>
</evidence>
<keyword evidence="3" id="KW-1185">Reference proteome</keyword>